<dbReference type="PANTHER" id="PTHR43877">
    <property type="entry name" value="AMINOALKYLPHOSPHONATE N-ACETYLTRANSFERASE-RELATED-RELATED"/>
    <property type="match status" value="1"/>
</dbReference>
<dbReference type="PROSITE" id="PS51186">
    <property type="entry name" value="GNAT"/>
    <property type="match status" value="1"/>
</dbReference>
<dbReference type="RefSeq" id="WP_282214456.1">
    <property type="nucleotide sequence ID" value="NZ_BAAAUN010000001.1"/>
</dbReference>
<protein>
    <submittedName>
        <fullName evidence="4">GNAT family N-acetyltransferase</fullName>
    </submittedName>
</protein>
<proteinExistence type="predicted"/>
<dbReference type="EMBL" id="CP078075">
    <property type="protein sequence ID" value="WDM44319.1"/>
    <property type="molecule type" value="Genomic_DNA"/>
</dbReference>
<dbReference type="Proteomes" id="UP001215097">
    <property type="component" value="Chromosome"/>
</dbReference>
<evidence type="ECO:0000256" key="2">
    <source>
        <dbReference type="ARBA" id="ARBA00023315"/>
    </source>
</evidence>
<dbReference type="PANTHER" id="PTHR43877:SF1">
    <property type="entry name" value="ACETYLTRANSFERASE"/>
    <property type="match status" value="1"/>
</dbReference>
<dbReference type="CDD" id="cd04301">
    <property type="entry name" value="NAT_SF"/>
    <property type="match status" value="1"/>
</dbReference>
<dbReference type="Pfam" id="PF00583">
    <property type="entry name" value="Acetyltransf_1"/>
    <property type="match status" value="1"/>
</dbReference>
<dbReference type="InterPro" id="IPR016181">
    <property type="entry name" value="Acyl_CoA_acyltransferase"/>
</dbReference>
<reference evidence="4 5" key="1">
    <citation type="submission" date="2021-06" db="EMBL/GenBank/DDBJ databases">
        <title>Genome-based taxonomic framework of Microbacterium strains isolated from marine environment, the description of four new species and reclassification of four preexisting species.</title>
        <authorList>
            <person name="Lee S.D."/>
            <person name="Kim S.-M."/>
            <person name="Byeon Y.-S."/>
            <person name="Yang H.L."/>
            <person name="Kim I.S."/>
        </authorList>
    </citation>
    <scope>NUCLEOTIDE SEQUENCE [LARGE SCALE GENOMIC DNA]</scope>
    <source>
        <strain evidence="4 5">KACC 14465</strain>
    </source>
</reference>
<evidence type="ECO:0000313" key="5">
    <source>
        <dbReference type="Proteomes" id="UP001215097"/>
    </source>
</evidence>
<evidence type="ECO:0000259" key="3">
    <source>
        <dbReference type="PROSITE" id="PS51186"/>
    </source>
</evidence>
<dbReference type="Gene3D" id="3.40.630.30">
    <property type="match status" value="1"/>
</dbReference>
<gene>
    <name evidence="4" type="ORF">KV395_14160</name>
</gene>
<evidence type="ECO:0000313" key="4">
    <source>
        <dbReference type="EMBL" id="WDM44319.1"/>
    </source>
</evidence>
<dbReference type="InterPro" id="IPR000182">
    <property type="entry name" value="GNAT_dom"/>
</dbReference>
<evidence type="ECO:0000256" key="1">
    <source>
        <dbReference type="ARBA" id="ARBA00022679"/>
    </source>
</evidence>
<sequence length="370" mass="40396">MSSPDHTGVEPAFTISTLIVPETIDSPDAADFLGMAEVRSTVEAEQRGAPGELFTAEEMLPNWKDESTEMLGFVAKVEGRVVARGSLALPADASECWASVAVLAAHRNRGIGSALYERLEQTARARGRTTIQNQTSFLAIATATDTGDSISAPTGFGSVPAELPSTRFLRNRGFSLEQVGRLSGLALPVDEEAFSALLAETTAAAVGYRTVTWQGRTPHEWMESIALLRTRMSTDAPNAGIEQSEDLWTTERVGAFDDLWETSPRMLLTTIVVDEATETAAGYTELDVPPEPDRSVEQRDTLVLRDHRGRRLGMLLKLANIRGLRDGFPDHGLIETMNAEENRHMLDVNEAVGFVPLSYAARWKKVLGRK</sequence>
<keyword evidence="1" id="KW-0808">Transferase</keyword>
<keyword evidence="5" id="KW-1185">Reference proteome</keyword>
<keyword evidence="2" id="KW-0012">Acyltransferase</keyword>
<dbReference type="InterPro" id="IPR050832">
    <property type="entry name" value="Bact_Acetyltransf"/>
</dbReference>
<accession>A0ABY7XQE9</accession>
<organism evidence="4 5">
    <name type="scientific">Microbacterium luteolum</name>
    <name type="common">Aureobacterium luteolum</name>
    <dbReference type="NCBI Taxonomy" id="69367"/>
    <lineage>
        <taxon>Bacteria</taxon>
        <taxon>Bacillati</taxon>
        <taxon>Actinomycetota</taxon>
        <taxon>Actinomycetes</taxon>
        <taxon>Micrococcales</taxon>
        <taxon>Microbacteriaceae</taxon>
        <taxon>Microbacterium</taxon>
    </lineage>
</organism>
<dbReference type="SUPFAM" id="SSF55729">
    <property type="entry name" value="Acyl-CoA N-acyltransferases (Nat)"/>
    <property type="match status" value="2"/>
</dbReference>
<feature type="domain" description="N-acetyltransferase" evidence="3">
    <location>
        <begin position="22"/>
        <end position="204"/>
    </location>
</feature>
<name>A0ABY7XQE9_MICLT</name>